<dbReference type="NCBIfam" id="TIGR01143">
    <property type="entry name" value="murF"/>
    <property type="match status" value="1"/>
</dbReference>
<evidence type="ECO:0000259" key="14">
    <source>
        <dbReference type="Pfam" id="PF08245"/>
    </source>
</evidence>
<dbReference type="InterPro" id="IPR000713">
    <property type="entry name" value="Mur_ligase_N"/>
</dbReference>
<dbReference type="Pfam" id="PF08245">
    <property type="entry name" value="Mur_ligase_M"/>
    <property type="match status" value="1"/>
</dbReference>
<accession>E4KQW0</accession>
<evidence type="ECO:0000256" key="3">
    <source>
        <dbReference type="ARBA" id="ARBA00022618"/>
    </source>
</evidence>
<protein>
    <recommendedName>
        <fullName evidence="10 11">UDP-N-acetylmuramoyl-tripeptide--D-alanyl-D-alanine ligase</fullName>
        <ecNumber evidence="10 11">6.3.2.10</ecNumber>
    </recommendedName>
    <alternativeName>
        <fullName evidence="10">D-alanyl-D-alanine-adding enzyme</fullName>
    </alternativeName>
</protein>
<dbReference type="SUPFAM" id="SSF53623">
    <property type="entry name" value="MurD-like peptide ligases, catalytic domain"/>
    <property type="match status" value="1"/>
</dbReference>
<dbReference type="GO" id="GO:0005737">
    <property type="term" value="C:cytoplasm"/>
    <property type="evidence" value="ECO:0007669"/>
    <property type="project" value="UniProtKB-SubCell"/>
</dbReference>
<proteinExistence type="inferred from homology"/>
<dbReference type="GO" id="GO:0008360">
    <property type="term" value="P:regulation of cell shape"/>
    <property type="evidence" value="ECO:0007669"/>
    <property type="project" value="UniProtKB-KW"/>
</dbReference>
<evidence type="ECO:0000256" key="10">
    <source>
        <dbReference type="HAMAP-Rule" id="MF_02019"/>
    </source>
</evidence>
<feature type="domain" description="Mur ligase central" evidence="14">
    <location>
        <begin position="112"/>
        <end position="297"/>
    </location>
</feature>
<dbReference type="GO" id="GO:0051301">
    <property type="term" value="P:cell division"/>
    <property type="evidence" value="ECO:0007669"/>
    <property type="project" value="UniProtKB-KW"/>
</dbReference>
<evidence type="ECO:0000256" key="5">
    <source>
        <dbReference type="ARBA" id="ARBA00022840"/>
    </source>
</evidence>
<keyword evidence="2 10" id="KW-0436">Ligase</keyword>
<dbReference type="Gene3D" id="3.90.190.20">
    <property type="entry name" value="Mur ligase, C-terminal domain"/>
    <property type="match status" value="1"/>
</dbReference>
<evidence type="ECO:0000256" key="8">
    <source>
        <dbReference type="ARBA" id="ARBA00023306"/>
    </source>
</evidence>
<dbReference type="RefSeq" id="WP_006418944.1">
    <property type="nucleotide sequence ID" value="NZ_AENN01000017.1"/>
</dbReference>
<organism evidence="15 16">
    <name type="scientific">Eremococcus coleocola ACS-139-V-Col8</name>
    <dbReference type="NCBI Taxonomy" id="908337"/>
    <lineage>
        <taxon>Bacteria</taxon>
        <taxon>Bacillati</taxon>
        <taxon>Bacillota</taxon>
        <taxon>Bacilli</taxon>
        <taxon>Lactobacillales</taxon>
        <taxon>Aerococcaceae</taxon>
        <taxon>Eremococcus</taxon>
    </lineage>
</organism>
<dbReference type="STRING" id="908337.HMPREF9257_0670"/>
<dbReference type="InterPro" id="IPR013221">
    <property type="entry name" value="Mur_ligase_cen"/>
</dbReference>
<dbReference type="SUPFAM" id="SSF53244">
    <property type="entry name" value="MurD-like peptide ligases, peptide-binding domain"/>
    <property type="match status" value="1"/>
</dbReference>
<dbReference type="InterPro" id="IPR005863">
    <property type="entry name" value="UDP-N-AcMur_synth"/>
</dbReference>
<keyword evidence="3 10" id="KW-0132">Cell division</keyword>
<keyword evidence="1 10" id="KW-0963">Cytoplasm</keyword>
<dbReference type="InterPro" id="IPR035911">
    <property type="entry name" value="MurE/MurF_N"/>
</dbReference>
<comment type="function">
    <text evidence="10 11">Involved in cell wall formation. Catalyzes the final step in the synthesis of UDP-N-acetylmuramoyl-pentapeptide, the precursor of murein.</text>
</comment>
<comment type="subcellular location">
    <subcellularLocation>
        <location evidence="10 11">Cytoplasm</location>
    </subcellularLocation>
</comment>
<dbReference type="InterPro" id="IPR004101">
    <property type="entry name" value="Mur_ligase_C"/>
</dbReference>
<dbReference type="InterPro" id="IPR036565">
    <property type="entry name" value="Mur-like_cat_sf"/>
</dbReference>
<keyword evidence="9 10" id="KW-0961">Cell wall biogenesis/degradation</keyword>
<evidence type="ECO:0000313" key="15">
    <source>
        <dbReference type="EMBL" id="EFR30784.1"/>
    </source>
</evidence>
<comment type="catalytic activity">
    <reaction evidence="11">
        <text>D-alanyl-D-alanine + UDP-N-acetyl-alpha-D-muramoyl-L-alanyl-gamma-D-glutamyl-meso-2,6-diaminopimelate + ATP = UDP-N-acetyl-alpha-D-muramoyl-L-alanyl-gamma-D-glutamyl-meso-2,6-diaminopimeloyl-D-alanyl-D-alanine + ADP + phosphate + H(+)</text>
        <dbReference type="Rhea" id="RHEA:28374"/>
        <dbReference type="ChEBI" id="CHEBI:15378"/>
        <dbReference type="ChEBI" id="CHEBI:30616"/>
        <dbReference type="ChEBI" id="CHEBI:43474"/>
        <dbReference type="ChEBI" id="CHEBI:57822"/>
        <dbReference type="ChEBI" id="CHEBI:61386"/>
        <dbReference type="ChEBI" id="CHEBI:83905"/>
        <dbReference type="ChEBI" id="CHEBI:456216"/>
        <dbReference type="EC" id="6.3.2.10"/>
    </reaction>
</comment>
<evidence type="ECO:0000256" key="4">
    <source>
        <dbReference type="ARBA" id="ARBA00022741"/>
    </source>
</evidence>
<feature type="domain" description="Mur ligase N-terminal catalytic" evidence="12">
    <location>
        <begin position="27"/>
        <end position="101"/>
    </location>
</feature>
<keyword evidence="6 10" id="KW-0133">Cell shape</keyword>
<dbReference type="Proteomes" id="UP000005990">
    <property type="component" value="Unassembled WGS sequence"/>
</dbReference>
<dbReference type="HAMAP" id="MF_02019">
    <property type="entry name" value="MurF"/>
    <property type="match status" value="1"/>
</dbReference>
<name>E4KQW0_9LACT</name>
<dbReference type="Gene3D" id="3.40.1190.10">
    <property type="entry name" value="Mur-like, catalytic domain"/>
    <property type="match status" value="1"/>
</dbReference>
<keyword evidence="16" id="KW-1185">Reference proteome</keyword>
<evidence type="ECO:0000313" key="16">
    <source>
        <dbReference type="Proteomes" id="UP000005990"/>
    </source>
</evidence>
<reference evidence="15 16" key="1">
    <citation type="submission" date="2010-10" db="EMBL/GenBank/DDBJ databases">
        <authorList>
            <person name="Durkin A.S."/>
            <person name="Madupu R."/>
            <person name="Torralba M."/>
            <person name="Gillis M."/>
            <person name="Methe B."/>
            <person name="Sutton G."/>
            <person name="Nelson K.E."/>
        </authorList>
    </citation>
    <scope>NUCLEOTIDE SEQUENCE [LARGE SCALE GENOMIC DNA]</scope>
    <source>
        <strain evidence="15 16">ACS-139-V-Col8</strain>
    </source>
</reference>
<evidence type="ECO:0000259" key="12">
    <source>
        <dbReference type="Pfam" id="PF01225"/>
    </source>
</evidence>
<dbReference type="Pfam" id="PF01225">
    <property type="entry name" value="Mur_ligase"/>
    <property type="match status" value="1"/>
</dbReference>
<keyword evidence="8 10" id="KW-0131">Cell cycle</keyword>
<evidence type="ECO:0000259" key="13">
    <source>
        <dbReference type="Pfam" id="PF02875"/>
    </source>
</evidence>
<comment type="similarity">
    <text evidence="10">Belongs to the MurCDEF family. MurF subfamily.</text>
</comment>
<dbReference type="Pfam" id="PF02875">
    <property type="entry name" value="Mur_ligase_C"/>
    <property type="match status" value="1"/>
</dbReference>
<dbReference type="OrthoDB" id="9801978at2"/>
<dbReference type="GO" id="GO:0047480">
    <property type="term" value="F:UDP-N-acetylmuramoyl-tripeptide-D-alanyl-D-alanine ligase activity"/>
    <property type="evidence" value="ECO:0007669"/>
    <property type="project" value="UniProtKB-UniRule"/>
</dbReference>
<feature type="binding site" evidence="10">
    <location>
        <begin position="114"/>
        <end position="120"/>
    </location>
    <ligand>
        <name>ATP</name>
        <dbReference type="ChEBI" id="CHEBI:30616"/>
    </ligand>
</feature>
<comment type="caution">
    <text evidence="15">The sequence shown here is derived from an EMBL/GenBank/DDBJ whole genome shotgun (WGS) entry which is preliminary data.</text>
</comment>
<evidence type="ECO:0000256" key="2">
    <source>
        <dbReference type="ARBA" id="ARBA00022598"/>
    </source>
</evidence>
<evidence type="ECO:0000256" key="11">
    <source>
        <dbReference type="RuleBase" id="RU004136"/>
    </source>
</evidence>
<dbReference type="InterPro" id="IPR051046">
    <property type="entry name" value="MurCDEF_CellWall_CoF430Synth"/>
</dbReference>
<dbReference type="AlphaFoldDB" id="E4KQW0"/>
<gene>
    <name evidence="10 15" type="primary">murF</name>
    <name evidence="15" type="ORF">HMPREF9257_0670</name>
</gene>
<dbReference type="PANTHER" id="PTHR43024:SF1">
    <property type="entry name" value="UDP-N-ACETYLMURAMOYL-TRIPEPTIDE--D-ALANYL-D-ALANINE LIGASE"/>
    <property type="match status" value="1"/>
</dbReference>
<evidence type="ECO:0000256" key="6">
    <source>
        <dbReference type="ARBA" id="ARBA00022960"/>
    </source>
</evidence>
<evidence type="ECO:0000256" key="7">
    <source>
        <dbReference type="ARBA" id="ARBA00022984"/>
    </source>
</evidence>
<dbReference type="PANTHER" id="PTHR43024">
    <property type="entry name" value="UDP-N-ACETYLMURAMOYL-TRIPEPTIDE--D-ALANYL-D-ALANINE LIGASE"/>
    <property type="match status" value="1"/>
</dbReference>
<sequence>MKAIKLMDVVKAVHAIDYTALDRFISVTGVEFDSRKVKPGDLFVPLSGGATDGHDYIQQAIKNGAVATLWSKEAQAAPADQIAIVLVDDTLVAMQALANYYRNSLNPKVIGITGSNGKTTTKDMTANVLKAKYKVHKTEGNYNNEIGLPYTLLQMPADTQVVVCEMGMSDFGEIEVLSKIAQPDIAVITLIGESHLEFLGSRANIAKAKLEILKGLKEDGLFIYPANEPLLQEAGQALGDRARSFGLDNTADFYAYDLKEDKNKTYFHTNIDDQVLCSIPVMGAYNVGNAMIALTVAQELKVPIEQAIFQLSQFKLTKNRLEWLTASNGASILNDAYNASPTSIKAVLKSFSQVETQAEGRRLVALGDVKELGPESANYHAALSQEIDPKKIAKVYLLGPQMQHLYQALQAKFPKQALYYTENDHKALVATIQADLQVQDHLLVKSSLGTDMLYVVGKLIGEDIYNPYRTIK</sequence>
<keyword evidence="4 10" id="KW-0547">Nucleotide-binding</keyword>
<dbReference type="GO" id="GO:0008766">
    <property type="term" value="F:UDP-N-acetylmuramoylalanyl-D-glutamyl-2,6-diaminopimelate-D-alanyl-D-alanine ligase activity"/>
    <property type="evidence" value="ECO:0007669"/>
    <property type="project" value="RHEA"/>
</dbReference>
<keyword evidence="5 10" id="KW-0067">ATP-binding</keyword>
<dbReference type="GO" id="GO:0005524">
    <property type="term" value="F:ATP binding"/>
    <property type="evidence" value="ECO:0007669"/>
    <property type="project" value="UniProtKB-UniRule"/>
</dbReference>
<dbReference type="SUPFAM" id="SSF63418">
    <property type="entry name" value="MurE/MurF N-terminal domain"/>
    <property type="match status" value="1"/>
</dbReference>
<dbReference type="Gene3D" id="3.40.1390.10">
    <property type="entry name" value="MurE/MurF, N-terminal domain"/>
    <property type="match status" value="1"/>
</dbReference>
<dbReference type="EMBL" id="AENN01000017">
    <property type="protein sequence ID" value="EFR30784.1"/>
    <property type="molecule type" value="Genomic_DNA"/>
</dbReference>
<dbReference type="eggNOG" id="COG0770">
    <property type="taxonomic scope" value="Bacteria"/>
</dbReference>
<dbReference type="GO" id="GO:0009252">
    <property type="term" value="P:peptidoglycan biosynthetic process"/>
    <property type="evidence" value="ECO:0007669"/>
    <property type="project" value="UniProtKB-UniRule"/>
</dbReference>
<evidence type="ECO:0000256" key="9">
    <source>
        <dbReference type="ARBA" id="ARBA00023316"/>
    </source>
</evidence>
<comment type="catalytic activity">
    <reaction evidence="10">
        <text>UDP-N-acetyl-alpha-D-muramoyl-L-alanyl-gamma-D-glutamyl-L-lysine + D-alanyl-D-alanine + ATP = UDP-N-acetyl-alpha-D-muramoyl-L-alanyl-gamma-D-glutamyl-L-lysyl-D-alanyl-D-alanine + ADP + phosphate + H(+)</text>
        <dbReference type="Rhea" id="RHEA:16085"/>
        <dbReference type="ChEBI" id="CHEBI:15378"/>
        <dbReference type="ChEBI" id="CHEBI:30616"/>
        <dbReference type="ChEBI" id="CHEBI:43474"/>
        <dbReference type="ChEBI" id="CHEBI:57822"/>
        <dbReference type="ChEBI" id="CHEBI:70758"/>
        <dbReference type="ChEBI" id="CHEBI:83903"/>
        <dbReference type="ChEBI" id="CHEBI:456216"/>
        <dbReference type="EC" id="6.3.2.10"/>
    </reaction>
</comment>
<dbReference type="InterPro" id="IPR036615">
    <property type="entry name" value="Mur_ligase_C_dom_sf"/>
</dbReference>
<dbReference type="UniPathway" id="UPA00219"/>
<evidence type="ECO:0000256" key="1">
    <source>
        <dbReference type="ARBA" id="ARBA00022490"/>
    </source>
</evidence>
<dbReference type="EC" id="6.3.2.10" evidence="10 11"/>
<comment type="pathway">
    <text evidence="10 11">Cell wall biogenesis; peptidoglycan biosynthesis.</text>
</comment>
<dbReference type="GO" id="GO:0071555">
    <property type="term" value="P:cell wall organization"/>
    <property type="evidence" value="ECO:0007669"/>
    <property type="project" value="UniProtKB-KW"/>
</dbReference>
<keyword evidence="7 10" id="KW-0573">Peptidoglycan synthesis</keyword>
<feature type="domain" description="Mur ligase C-terminal" evidence="13">
    <location>
        <begin position="319"/>
        <end position="447"/>
    </location>
</feature>